<dbReference type="Proteomes" id="UP000326198">
    <property type="component" value="Unassembled WGS sequence"/>
</dbReference>
<organism evidence="1 2">
    <name type="scientific">Aspergillus bertholletiae</name>
    <dbReference type="NCBI Taxonomy" id="1226010"/>
    <lineage>
        <taxon>Eukaryota</taxon>
        <taxon>Fungi</taxon>
        <taxon>Dikarya</taxon>
        <taxon>Ascomycota</taxon>
        <taxon>Pezizomycotina</taxon>
        <taxon>Eurotiomycetes</taxon>
        <taxon>Eurotiomycetidae</taxon>
        <taxon>Eurotiales</taxon>
        <taxon>Aspergillaceae</taxon>
        <taxon>Aspergillus</taxon>
        <taxon>Aspergillus subgen. Circumdati</taxon>
    </lineage>
</organism>
<gene>
    <name evidence="1" type="ORF">BDV26DRAFT_128338</name>
</gene>
<name>A0A5N7BGC4_9EURO</name>
<dbReference type="EMBL" id="ML736179">
    <property type="protein sequence ID" value="KAE8380667.1"/>
    <property type="molecule type" value="Genomic_DNA"/>
</dbReference>
<protein>
    <submittedName>
        <fullName evidence="1">Uncharacterized protein</fullName>
    </submittedName>
</protein>
<proteinExistence type="predicted"/>
<reference evidence="1 2" key="1">
    <citation type="submission" date="2019-04" db="EMBL/GenBank/DDBJ databases">
        <title>Friends and foes A comparative genomics studyof 23 Aspergillus species from section Flavi.</title>
        <authorList>
            <consortium name="DOE Joint Genome Institute"/>
            <person name="Kjaerbolling I."/>
            <person name="Vesth T."/>
            <person name="Frisvad J.C."/>
            <person name="Nybo J.L."/>
            <person name="Theobald S."/>
            <person name="Kildgaard S."/>
            <person name="Isbrandt T."/>
            <person name="Kuo A."/>
            <person name="Sato A."/>
            <person name="Lyhne E.K."/>
            <person name="Kogle M.E."/>
            <person name="Wiebenga A."/>
            <person name="Kun R.S."/>
            <person name="Lubbers R.J."/>
            <person name="Makela M.R."/>
            <person name="Barry K."/>
            <person name="Chovatia M."/>
            <person name="Clum A."/>
            <person name="Daum C."/>
            <person name="Haridas S."/>
            <person name="He G."/>
            <person name="LaButti K."/>
            <person name="Lipzen A."/>
            <person name="Mondo S."/>
            <person name="Riley R."/>
            <person name="Salamov A."/>
            <person name="Simmons B.A."/>
            <person name="Magnuson J.K."/>
            <person name="Henrissat B."/>
            <person name="Mortensen U.H."/>
            <person name="Larsen T.O."/>
            <person name="Devries R.P."/>
            <person name="Grigoriev I.V."/>
            <person name="Machida M."/>
            <person name="Baker S.E."/>
            <person name="Andersen M.R."/>
        </authorList>
    </citation>
    <scope>NUCLEOTIDE SEQUENCE [LARGE SCALE GENOMIC DNA]</scope>
    <source>
        <strain evidence="1 2">IBT 29228</strain>
    </source>
</reference>
<evidence type="ECO:0000313" key="1">
    <source>
        <dbReference type="EMBL" id="KAE8380667.1"/>
    </source>
</evidence>
<accession>A0A5N7BGC4</accession>
<keyword evidence="2" id="KW-1185">Reference proteome</keyword>
<dbReference type="AlphaFoldDB" id="A0A5N7BGC4"/>
<sequence length="71" mass="7820">MPSRARLFSHSVRIVLILWLLLVASVCLSVCIYPPVVFVSAMLPCVNLLLGTKGSCFSFFKATLSLELLSF</sequence>
<evidence type="ECO:0000313" key="2">
    <source>
        <dbReference type="Proteomes" id="UP000326198"/>
    </source>
</evidence>